<proteinExistence type="predicted"/>
<comment type="caution">
    <text evidence="1">The sequence shown here is derived from an EMBL/GenBank/DDBJ whole genome shotgun (WGS) entry which is preliminary data.</text>
</comment>
<accession>A0ABP1FLB5</accession>
<reference evidence="1 2" key="1">
    <citation type="submission" date="2024-06" db="EMBL/GenBank/DDBJ databases">
        <authorList>
            <person name="Kraege A."/>
            <person name="Thomma B."/>
        </authorList>
    </citation>
    <scope>NUCLEOTIDE SEQUENCE [LARGE SCALE GENOMIC DNA]</scope>
</reference>
<dbReference type="InterPro" id="IPR034122">
    <property type="entry name" value="Retropepsin-like_bacterial"/>
</dbReference>
<protein>
    <submittedName>
        <fullName evidence="1">G1201 protein</fullName>
    </submittedName>
</protein>
<dbReference type="InterPro" id="IPR021109">
    <property type="entry name" value="Peptidase_aspartic_dom_sf"/>
</dbReference>
<evidence type="ECO:0000313" key="1">
    <source>
        <dbReference type="EMBL" id="CAL5219379.1"/>
    </source>
</evidence>
<keyword evidence="2" id="KW-1185">Reference proteome</keyword>
<dbReference type="CDD" id="cd05483">
    <property type="entry name" value="retropepsin_like_bacteria"/>
    <property type="match status" value="1"/>
</dbReference>
<gene>
    <name evidence="1" type="primary">g1201</name>
    <name evidence="1" type="ORF">VP750_LOCUS1038</name>
</gene>
<dbReference type="Gene3D" id="2.40.70.10">
    <property type="entry name" value="Acid Proteases"/>
    <property type="match status" value="1"/>
</dbReference>
<dbReference type="EMBL" id="CAXHTA020000002">
    <property type="protein sequence ID" value="CAL5219379.1"/>
    <property type="molecule type" value="Genomic_DNA"/>
</dbReference>
<name>A0ABP1FLB5_9CHLO</name>
<organism evidence="1 2">
    <name type="scientific">Coccomyxa viridis</name>
    <dbReference type="NCBI Taxonomy" id="1274662"/>
    <lineage>
        <taxon>Eukaryota</taxon>
        <taxon>Viridiplantae</taxon>
        <taxon>Chlorophyta</taxon>
        <taxon>core chlorophytes</taxon>
        <taxon>Trebouxiophyceae</taxon>
        <taxon>Trebouxiophyceae incertae sedis</taxon>
        <taxon>Coccomyxaceae</taxon>
        <taxon>Coccomyxa</taxon>
    </lineage>
</organism>
<sequence length="578" mass="62854">MIYSRTALLQICVRSGIPKHRLHTKACNSSAETAVVLKRIQKAVRVPLPSSTTHTELCIQGHGTYMGMECQWNSRFRPMDGAFLETIESSQLSFTYGHTGCSARGRLSQSWAVEQDGLPKEYSLDDHEALMLTSWVRNGFFLEPLAQHHLCIQHVRYSEDQGLRLDGQHAAGGTQPSTGEAVVLRLRLQTGRLEAFLLVCAQTWQPQRMCLKVCGQPELVSYQDWAQWEIAHTSVICPSHLTMDGGANGHNIFNTDSVSWVTSPAQAAYLMPPCPVRPIDTSFCASHPGTAPAWWTAGGHVLVKPSINACADMGYFILDTGASGCVIEKDAADALELERFGDIAVSGMAGRIQSCFRRAASIQLGPVTMTGCLFMEMGIGGLIRGAPGPVIGIVGHDIFRRCILTLPPPPAGGAPSKEVQLLMQDPAQRHPKDDLLQWQEVEMVSNLPHVPVRLRPSDAEGSQREALLMVDLGASGSEVIFHSRAVEELGLQDLPQARTTQLKGVGGVHAKSVMMYSSRIPGMEMCGATYTGVNCLLTRSTGGPDFSCYTHGTLCADMLARCTTVFDYASKRMACIQA</sequence>
<dbReference type="Proteomes" id="UP001497392">
    <property type="component" value="Unassembled WGS sequence"/>
</dbReference>
<evidence type="ECO:0000313" key="2">
    <source>
        <dbReference type="Proteomes" id="UP001497392"/>
    </source>
</evidence>
<dbReference type="Pfam" id="PF13650">
    <property type="entry name" value="Asp_protease_2"/>
    <property type="match status" value="1"/>
</dbReference>